<gene>
    <name evidence="1" type="ORF">DM860_004241</name>
</gene>
<evidence type="ECO:0000313" key="1">
    <source>
        <dbReference type="EMBL" id="RAL53770.1"/>
    </source>
</evidence>
<dbReference type="Proteomes" id="UP000249390">
    <property type="component" value="Unassembled WGS sequence"/>
</dbReference>
<evidence type="ECO:0000313" key="2">
    <source>
        <dbReference type="Proteomes" id="UP000249390"/>
    </source>
</evidence>
<comment type="caution">
    <text evidence="1">The sequence shown here is derived from an EMBL/GenBank/DDBJ whole genome shotgun (WGS) entry which is preliminary data.</text>
</comment>
<reference evidence="1 2" key="1">
    <citation type="submission" date="2018-06" db="EMBL/GenBank/DDBJ databases">
        <title>The Genome of Cuscuta australis (Dodder) Provides Insight into the Evolution of Plant Parasitism.</title>
        <authorList>
            <person name="Liu H."/>
        </authorList>
    </citation>
    <scope>NUCLEOTIDE SEQUENCE [LARGE SCALE GENOMIC DNA]</scope>
    <source>
        <strain evidence="2">cv. Yunnan</strain>
        <tissue evidence="1">Vines</tissue>
    </source>
</reference>
<accession>A0A328E872</accession>
<dbReference type="AlphaFoldDB" id="A0A328E872"/>
<dbReference type="EMBL" id="NQVE01000015">
    <property type="protein sequence ID" value="RAL53770.1"/>
    <property type="molecule type" value="Genomic_DNA"/>
</dbReference>
<organism evidence="1 2">
    <name type="scientific">Cuscuta australis</name>
    <dbReference type="NCBI Taxonomy" id="267555"/>
    <lineage>
        <taxon>Eukaryota</taxon>
        <taxon>Viridiplantae</taxon>
        <taxon>Streptophyta</taxon>
        <taxon>Embryophyta</taxon>
        <taxon>Tracheophyta</taxon>
        <taxon>Spermatophyta</taxon>
        <taxon>Magnoliopsida</taxon>
        <taxon>eudicotyledons</taxon>
        <taxon>Gunneridae</taxon>
        <taxon>Pentapetalae</taxon>
        <taxon>asterids</taxon>
        <taxon>lamiids</taxon>
        <taxon>Solanales</taxon>
        <taxon>Convolvulaceae</taxon>
        <taxon>Cuscuteae</taxon>
        <taxon>Cuscuta</taxon>
        <taxon>Cuscuta subgen. Grammica</taxon>
        <taxon>Cuscuta sect. Cleistogrammica</taxon>
    </lineage>
</organism>
<protein>
    <submittedName>
        <fullName evidence="1">Uncharacterized protein</fullName>
    </submittedName>
</protein>
<keyword evidence="2" id="KW-1185">Reference proteome</keyword>
<name>A0A328E872_9ASTE</name>
<sequence>MNSSKSQIWTNKEGRREYFFGLKNLFLGYYYKIFGASISNHA</sequence>
<proteinExistence type="predicted"/>